<proteinExistence type="predicted"/>
<protein>
    <submittedName>
        <fullName evidence="2">Uncharacterized protein</fullName>
    </submittedName>
</protein>
<accession>A0A9D1F9H8</accession>
<reference evidence="2" key="1">
    <citation type="submission" date="2020-10" db="EMBL/GenBank/DDBJ databases">
        <authorList>
            <person name="Gilroy R."/>
        </authorList>
    </citation>
    <scope>NUCLEOTIDE SEQUENCE</scope>
    <source>
        <strain evidence="2">ChiBcec16-1751</strain>
    </source>
</reference>
<keyword evidence="1" id="KW-0812">Transmembrane</keyword>
<keyword evidence="1" id="KW-1133">Transmembrane helix</keyword>
<reference evidence="2" key="2">
    <citation type="journal article" date="2021" name="PeerJ">
        <title>Extensive microbial diversity within the chicken gut microbiome revealed by metagenomics and culture.</title>
        <authorList>
            <person name="Gilroy R."/>
            <person name="Ravi A."/>
            <person name="Getino M."/>
            <person name="Pursley I."/>
            <person name="Horton D.L."/>
            <person name="Alikhan N.F."/>
            <person name="Baker D."/>
            <person name="Gharbi K."/>
            <person name="Hall N."/>
            <person name="Watson M."/>
            <person name="Adriaenssens E.M."/>
            <person name="Foster-Nyarko E."/>
            <person name="Jarju S."/>
            <person name="Secka A."/>
            <person name="Antonio M."/>
            <person name="Oren A."/>
            <person name="Chaudhuri R.R."/>
            <person name="La Ragione R."/>
            <person name="Hildebrand F."/>
            <person name="Pallen M.J."/>
        </authorList>
    </citation>
    <scope>NUCLEOTIDE SEQUENCE</scope>
    <source>
        <strain evidence="2">ChiBcec16-1751</strain>
    </source>
</reference>
<sequence>MPISKIKNIVILILLVANIMLLVLLIPLARQRQKQQAQAQEALETLFTQAGVQLNAGQLPDTRPLYTLEFTPDDSGALPAMQALLGEMVLMEHDSTRYIQTYSSAVGSCQLSRGSVLTAKLQNQEPVADLTKDLSGLLVRMGLEPAGVSAPQRVRAGVYRLTAVQQMLEVPVFTAAVTATYENNILTELEGTLYFDTTDLVRTDDVIGCTAADALVAFLGSRDTLGWVGATVNEVEQGYCRADTASAAVVRLVPGWAIYTDTGDFWVNGITRMVSPLVW</sequence>
<name>A0A9D1F9H8_9FIRM</name>
<comment type="caution">
    <text evidence="2">The sequence shown here is derived from an EMBL/GenBank/DDBJ whole genome shotgun (WGS) entry which is preliminary data.</text>
</comment>
<keyword evidence="1" id="KW-0472">Membrane</keyword>
<dbReference type="EMBL" id="DVJJ01000063">
    <property type="protein sequence ID" value="HIS64526.1"/>
    <property type="molecule type" value="Genomic_DNA"/>
</dbReference>
<dbReference type="Proteomes" id="UP000886741">
    <property type="component" value="Unassembled WGS sequence"/>
</dbReference>
<evidence type="ECO:0000313" key="3">
    <source>
        <dbReference type="Proteomes" id="UP000886741"/>
    </source>
</evidence>
<feature type="transmembrane region" description="Helical" evidence="1">
    <location>
        <begin position="6"/>
        <end position="26"/>
    </location>
</feature>
<organism evidence="2 3">
    <name type="scientific">Candidatus Avoscillospira avistercoris</name>
    <dbReference type="NCBI Taxonomy" id="2840707"/>
    <lineage>
        <taxon>Bacteria</taxon>
        <taxon>Bacillati</taxon>
        <taxon>Bacillota</taxon>
        <taxon>Clostridia</taxon>
        <taxon>Eubacteriales</taxon>
        <taxon>Oscillospiraceae</taxon>
        <taxon>Oscillospiraceae incertae sedis</taxon>
        <taxon>Candidatus Avoscillospira</taxon>
    </lineage>
</organism>
<evidence type="ECO:0000256" key="1">
    <source>
        <dbReference type="SAM" id="Phobius"/>
    </source>
</evidence>
<gene>
    <name evidence="2" type="ORF">IAA83_04035</name>
</gene>
<dbReference type="AlphaFoldDB" id="A0A9D1F9H8"/>
<evidence type="ECO:0000313" key="2">
    <source>
        <dbReference type="EMBL" id="HIS64526.1"/>
    </source>
</evidence>